<gene>
    <name evidence="2" type="ORF">CDAR_476951</name>
</gene>
<dbReference type="AlphaFoldDB" id="A0AAV4TPM2"/>
<protein>
    <submittedName>
        <fullName evidence="2">Uncharacterized protein</fullName>
    </submittedName>
</protein>
<feature type="region of interest" description="Disordered" evidence="1">
    <location>
        <begin position="51"/>
        <end position="78"/>
    </location>
</feature>
<feature type="compositionally biased region" description="Polar residues" evidence="1">
    <location>
        <begin position="59"/>
        <end position="78"/>
    </location>
</feature>
<keyword evidence="3" id="KW-1185">Reference proteome</keyword>
<evidence type="ECO:0000256" key="1">
    <source>
        <dbReference type="SAM" id="MobiDB-lite"/>
    </source>
</evidence>
<evidence type="ECO:0000313" key="2">
    <source>
        <dbReference type="EMBL" id="GIY48435.1"/>
    </source>
</evidence>
<accession>A0AAV4TPM2</accession>
<proteinExistence type="predicted"/>
<sequence>MNTVLPDDDDYIDDYLSSCPPAIDQDVRYFLLSSVSKYRQAGMGIMMTQSAKSCGPDTEGTQTFNSTPDSKSGCSGGN</sequence>
<reference evidence="2 3" key="1">
    <citation type="submission" date="2021-06" db="EMBL/GenBank/DDBJ databases">
        <title>Caerostris darwini draft genome.</title>
        <authorList>
            <person name="Kono N."/>
            <person name="Arakawa K."/>
        </authorList>
    </citation>
    <scope>NUCLEOTIDE SEQUENCE [LARGE SCALE GENOMIC DNA]</scope>
</reference>
<organism evidence="2 3">
    <name type="scientific">Caerostris darwini</name>
    <dbReference type="NCBI Taxonomy" id="1538125"/>
    <lineage>
        <taxon>Eukaryota</taxon>
        <taxon>Metazoa</taxon>
        <taxon>Ecdysozoa</taxon>
        <taxon>Arthropoda</taxon>
        <taxon>Chelicerata</taxon>
        <taxon>Arachnida</taxon>
        <taxon>Araneae</taxon>
        <taxon>Araneomorphae</taxon>
        <taxon>Entelegynae</taxon>
        <taxon>Araneoidea</taxon>
        <taxon>Araneidae</taxon>
        <taxon>Caerostris</taxon>
    </lineage>
</organism>
<name>A0AAV4TPM2_9ARAC</name>
<dbReference type="EMBL" id="BPLQ01010108">
    <property type="protein sequence ID" value="GIY48435.1"/>
    <property type="molecule type" value="Genomic_DNA"/>
</dbReference>
<comment type="caution">
    <text evidence="2">The sequence shown here is derived from an EMBL/GenBank/DDBJ whole genome shotgun (WGS) entry which is preliminary data.</text>
</comment>
<dbReference type="Proteomes" id="UP001054837">
    <property type="component" value="Unassembled WGS sequence"/>
</dbReference>
<evidence type="ECO:0000313" key="3">
    <source>
        <dbReference type="Proteomes" id="UP001054837"/>
    </source>
</evidence>